<accession>A0A348HF69</accession>
<dbReference type="STRING" id="1123510.GCA_000620025_02601"/>
<sequence length="325" mass="37146">MSDRSGNIGMPIRMFETSSLDLIGDAHGCAALLEALLDRLGYRPDAAGVLRHPTRKVVFLGDIIDRGPQIREAVAMVRRMVEGGAAYAILGNHEINALRACRLEVRQRHSRQRQVLKETLEQYARYQKEWDSALDWFAQLPLCLEMAGMRAVHACWDERLMRPFLERQPDGRLTPEQLQRSLDPQSFFFDLVDRATRGPQLNLPGNLCIHGRDGIQRKAFRTSFWHAQPHVYGDVVFQPDPLPHCIEERPLQERELNQLVYYPPDQPPLFFGHYWRNGHPSLLTPNVACLDYSAVKGGHLVAYRYDGEQALSADRLVWQSANDLA</sequence>
<organism evidence="2 3">
    <name type="scientific">Zymobacter palmae</name>
    <dbReference type="NCBI Taxonomy" id="33074"/>
    <lineage>
        <taxon>Bacteria</taxon>
        <taxon>Pseudomonadati</taxon>
        <taxon>Pseudomonadota</taxon>
        <taxon>Gammaproteobacteria</taxon>
        <taxon>Oceanospirillales</taxon>
        <taxon>Halomonadaceae</taxon>
        <taxon>Zymobacter group</taxon>
        <taxon>Zymobacter</taxon>
    </lineage>
</organism>
<dbReference type="AlphaFoldDB" id="A0A348HF69"/>
<gene>
    <name evidence="2" type="ORF">ZBT109_1511</name>
</gene>
<dbReference type="GO" id="GO:0005737">
    <property type="term" value="C:cytoplasm"/>
    <property type="evidence" value="ECO:0007669"/>
    <property type="project" value="TreeGrafter"/>
</dbReference>
<evidence type="ECO:0000313" key="3">
    <source>
        <dbReference type="Proteomes" id="UP000267342"/>
    </source>
</evidence>
<evidence type="ECO:0000313" key="2">
    <source>
        <dbReference type="EMBL" id="BBG30271.1"/>
    </source>
</evidence>
<dbReference type="InterPro" id="IPR004843">
    <property type="entry name" value="Calcineurin-like_PHP"/>
</dbReference>
<feature type="domain" description="Calcineurin-like phosphoesterase" evidence="1">
    <location>
        <begin position="22"/>
        <end position="144"/>
    </location>
</feature>
<dbReference type="KEGG" id="zpl:ZBT109_1511"/>
<dbReference type="PANTHER" id="PTHR42850:SF7">
    <property type="entry name" value="BIS(5'-NUCLEOSYL)-TETRAPHOSPHATASE PRPE [ASYMMETRICAL]"/>
    <property type="match status" value="1"/>
</dbReference>
<name>A0A348HF69_9GAMM</name>
<dbReference type="Gene3D" id="3.60.21.10">
    <property type="match status" value="1"/>
</dbReference>
<dbReference type="InterPro" id="IPR050126">
    <property type="entry name" value="Ap4A_hydrolase"/>
</dbReference>
<dbReference type="Proteomes" id="UP000267342">
    <property type="component" value="Chromosome"/>
</dbReference>
<proteinExistence type="predicted"/>
<dbReference type="EMBL" id="AP018933">
    <property type="protein sequence ID" value="BBG30271.1"/>
    <property type="molecule type" value="Genomic_DNA"/>
</dbReference>
<protein>
    <submittedName>
        <fullName evidence="2">Diadenosine tetraphosphatase and related enzymes</fullName>
    </submittedName>
</protein>
<dbReference type="GO" id="GO:0016791">
    <property type="term" value="F:phosphatase activity"/>
    <property type="evidence" value="ECO:0007669"/>
    <property type="project" value="TreeGrafter"/>
</dbReference>
<dbReference type="InterPro" id="IPR029052">
    <property type="entry name" value="Metallo-depent_PP-like"/>
</dbReference>
<dbReference type="Pfam" id="PF00149">
    <property type="entry name" value="Metallophos"/>
    <property type="match status" value="1"/>
</dbReference>
<dbReference type="RefSeq" id="WP_232012826.1">
    <property type="nucleotide sequence ID" value="NZ_AP018933.1"/>
</dbReference>
<dbReference type="PANTHER" id="PTHR42850">
    <property type="entry name" value="METALLOPHOSPHOESTERASE"/>
    <property type="match status" value="1"/>
</dbReference>
<dbReference type="SUPFAM" id="SSF56300">
    <property type="entry name" value="Metallo-dependent phosphatases"/>
    <property type="match status" value="1"/>
</dbReference>
<keyword evidence="3" id="KW-1185">Reference proteome</keyword>
<reference evidence="2 3" key="1">
    <citation type="submission" date="2018-09" db="EMBL/GenBank/DDBJ databases">
        <title>Zymobacter palmae IAM14233 (=T109) whole genome analysis.</title>
        <authorList>
            <person name="Yanase H."/>
        </authorList>
    </citation>
    <scope>NUCLEOTIDE SEQUENCE [LARGE SCALE GENOMIC DNA]</scope>
    <source>
        <strain evidence="2 3">IAM14233</strain>
    </source>
</reference>
<evidence type="ECO:0000259" key="1">
    <source>
        <dbReference type="Pfam" id="PF00149"/>
    </source>
</evidence>